<protein>
    <recommendedName>
        <fullName evidence="1">N-acetyltransferase domain-containing protein</fullName>
    </recommendedName>
</protein>
<organism evidence="2">
    <name type="scientific">Eucalyptus grandis</name>
    <name type="common">Flooded gum</name>
    <dbReference type="NCBI Taxonomy" id="71139"/>
    <lineage>
        <taxon>Eukaryota</taxon>
        <taxon>Viridiplantae</taxon>
        <taxon>Streptophyta</taxon>
        <taxon>Embryophyta</taxon>
        <taxon>Tracheophyta</taxon>
        <taxon>Spermatophyta</taxon>
        <taxon>Magnoliopsida</taxon>
        <taxon>eudicotyledons</taxon>
        <taxon>Gunneridae</taxon>
        <taxon>Pentapetalae</taxon>
        <taxon>rosids</taxon>
        <taxon>malvids</taxon>
        <taxon>Myrtales</taxon>
        <taxon>Myrtaceae</taxon>
        <taxon>Myrtoideae</taxon>
        <taxon>Eucalypteae</taxon>
        <taxon>Eucalyptus</taxon>
    </lineage>
</organism>
<evidence type="ECO:0000313" key="2">
    <source>
        <dbReference type="EMBL" id="KCW60711.1"/>
    </source>
</evidence>
<dbReference type="InParanoid" id="A0A059B468"/>
<dbReference type="PROSITE" id="PS51186">
    <property type="entry name" value="GNAT"/>
    <property type="match status" value="1"/>
</dbReference>
<dbReference type="AlphaFoldDB" id="A0A059B468"/>
<dbReference type="OrthoDB" id="630895at2759"/>
<name>A0A059B468_EUCGR</name>
<dbReference type="InterPro" id="IPR016181">
    <property type="entry name" value="Acyl_CoA_acyltransferase"/>
</dbReference>
<feature type="domain" description="N-acetyltransferase" evidence="1">
    <location>
        <begin position="20"/>
        <end position="173"/>
    </location>
</feature>
<dbReference type="FunCoup" id="A0A059B468">
    <property type="interactions" value="9"/>
</dbReference>
<dbReference type="Gene3D" id="3.40.630.30">
    <property type="match status" value="1"/>
</dbReference>
<dbReference type="EMBL" id="KK198760">
    <property type="protein sequence ID" value="KCW60711.1"/>
    <property type="molecule type" value="Genomic_DNA"/>
</dbReference>
<dbReference type="OMA" id="GVMRNYI"/>
<accession>A0A059B468</accession>
<gene>
    <name evidence="2" type="ORF">EUGRSUZ_H03444</name>
</gene>
<dbReference type="eggNOG" id="ENOG502RXXF">
    <property type="taxonomic scope" value="Eukaryota"/>
</dbReference>
<dbReference type="KEGG" id="egr:104414782"/>
<dbReference type="Gramene" id="KCW60711">
    <property type="protein sequence ID" value="KCW60711"/>
    <property type="gene ID" value="EUGRSUZ_H03444"/>
</dbReference>
<dbReference type="SUPFAM" id="SSF55729">
    <property type="entry name" value="Acyl-CoA N-acyltransferases (Nat)"/>
    <property type="match status" value="1"/>
</dbReference>
<reference evidence="2" key="1">
    <citation type="submission" date="2013-07" db="EMBL/GenBank/DDBJ databases">
        <title>The genome of Eucalyptus grandis.</title>
        <authorList>
            <person name="Schmutz J."/>
            <person name="Hayes R."/>
            <person name="Myburg A."/>
            <person name="Tuskan G."/>
            <person name="Grattapaglia D."/>
            <person name="Rokhsar D.S."/>
        </authorList>
    </citation>
    <scope>NUCLEOTIDE SEQUENCE</scope>
    <source>
        <tissue evidence="2">Leaf extractions</tissue>
    </source>
</reference>
<dbReference type="GO" id="GO:0016747">
    <property type="term" value="F:acyltransferase activity, transferring groups other than amino-acyl groups"/>
    <property type="evidence" value="ECO:0007669"/>
    <property type="project" value="InterPro"/>
</dbReference>
<proteinExistence type="predicted"/>
<sequence length="186" mass="20352">MEEQEQQSPRTSSGSGGSIISLRPLKLSDVDDFMAWAGDPDVAHFCRFEPYTSREAALAYIAGTVLPHPYFRAICVDGRPVGQVSVTRNKSPADACRGELGYALASGYWGRGIATEAARAAVAEAFSARPELERVEAIVDVENKPSQRVLEKAGFTREGLLRKYRVLKGRTRNVVVFSRLSTDVDS</sequence>
<evidence type="ECO:0000259" key="1">
    <source>
        <dbReference type="PROSITE" id="PS51186"/>
    </source>
</evidence>
<dbReference type="PANTHER" id="PTHR46067">
    <property type="entry name" value="ACYL-COA N-ACYLTRANSFERASES (NAT) SUPERFAMILY PROTEIN"/>
    <property type="match status" value="1"/>
</dbReference>
<dbReference type="InterPro" id="IPR000182">
    <property type="entry name" value="GNAT_dom"/>
</dbReference>
<dbReference type="PANTHER" id="PTHR46067:SF27">
    <property type="entry name" value="ACYL-COA N-ACYLTRANSFERASES (NAT) SUPERFAMILY PROTEIN"/>
    <property type="match status" value="1"/>
</dbReference>
<dbReference type="Pfam" id="PF13302">
    <property type="entry name" value="Acetyltransf_3"/>
    <property type="match status" value="1"/>
</dbReference>